<feature type="domain" description="PAS" evidence="2">
    <location>
        <begin position="174"/>
        <end position="230"/>
    </location>
</feature>
<dbReference type="NCBIfam" id="TIGR00229">
    <property type="entry name" value="sensory_box"/>
    <property type="match status" value="2"/>
</dbReference>
<dbReference type="SUPFAM" id="SSF81606">
    <property type="entry name" value="PP2C-like"/>
    <property type="match status" value="1"/>
</dbReference>
<reference evidence="4 5" key="2">
    <citation type="journal article" date="2009" name="BMC Microbiol.">
        <title>The genome sequence of Geobacter metallireducens: features of metabolism, physiology and regulation common and dissimilar to Geobacter sulfurreducens.</title>
        <authorList>
            <person name="Aklujkar M."/>
            <person name="Krushkal J."/>
            <person name="DiBartolo G."/>
            <person name="Lapidus A."/>
            <person name="Land M.L."/>
            <person name="Lovley D.R."/>
        </authorList>
    </citation>
    <scope>NUCLEOTIDE SEQUENCE [LARGE SCALE GENOMIC DNA]</scope>
    <source>
        <strain evidence="5">ATCC 53774 / DSM 7210 / GS-15</strain>
    </source>
</reference>
<dbReference type="PANTHER" id="PTHR43156:SF2">
    <property type="entry name" value="STAGE II SPORULATION PROTEIN E"/>
    <property type="match status" value="1"/>
</dbReference>
<organism evidence="4 5">
    <name type="scientific">Geobacter metallireducens (strain ATCC 53774 / DSM 7210 / GS-15)</name>
    <dbReference type="NCBI Taxonomy" id="269799"/>
    <lineage>
        <taxon>Bacteria</taxon>
        <taxon>Pseudomonadati</taxon>
        <taxon>Thermodesulfobacteriota</taxon>
        <taxon>Desulfuromonadia</taxon>
        <taxon>Geobacterales</taxon>
        <taxon>Geobacteraceae</taxon>
        <taxon>Geobacter</taxon>
    </lineage>
</organism>
<dbReference type="InterPro" id="IPR035965">
    <property type="entry name" value="PAS-like_dom_sf"/>
</dbReference>
<dbReference type="KEGG" id="gme:Gmet_2115"/>
<protein>
    <submittedName>
        <fullName evidence="4">Sensor protein serine/threonine phosphatase, PP2C family, PAS and PAS domain-containing</fullName>
    </submittedName>
</protein>
<dbReference type="Gene3D" id="3.30.450.20">
    <property type="entry name" value="PAS domain"/>
    <property type="match status" value="2"/>
</dbReference>
<evidence type="ECO:0000256" key="1">
    <source>
        <dbReference type="ARBA" id="ARBA00022801"/>
    </source>
</evidence>
<dbReference type="Gene3D" id="3.60.40.10">
    <property type="entry name" value="PPM-type phosphatase domain"/>
    <property type="match status" value="1"/>
</dbReference>
<dbReference type="InterPro" id="IPR001932">
    <property type="entry name" value="PPM-type_phosphatase-like_dom"/>
</dbReference>
<dbReference type="PROSITE" id="PS50113">
    <property type="entry name" value="PAC"/>
    <property type="match status" value="2"/>
</dbReference>
<dbReference type="RefSeq" id="WP_004513090.1">
    <property type="nucleotide sequence ID" value="NC_007517.1"/>
</dbReference>
<keyword evidence="5" id="KW-1185">Reference proteome</keyword>
<dbReference type="InterPro" id="IPR001610">
    <property type="entry name" value="PAC"/>
</dbReference>
<dbReference type="FunFam" id="3.30.450.20:FF:000155">
    <property type="entry name" value="Sensor histidine kinase TodS"/>
    <property type="match status" value="1"/>
</dbReference>
<feature type="domain" description="PAC" evidence="3">
    <location>
        <begin position="233"/>
        <end position="285"/>
    </location>
</feature>
<dbReference type="SMART" id="SM00331">
    <property type="entry name" value="PP2C_SIG"/>
    <property type="match status" value="1"/>
</dbReference>
<feature type="domain" description="PAC" evidence="3">
    <location>
        <begin position="104"/>
        <end position="157"/>
    </location>
</feature>
<dbReference type="HOGENOM" id="CLU_524616_0_0_7"/>
<evidence type="ECO:0000313" key="5">
    <source>
        <dbReference type="Proteomes" id="UP000007073"/>
    </source>
</evidence>
<sequence>MQTKVTENFLNRFRSNRSRLKDEAFLQSYALLSVVFDEAFQLMGLLKPDGTLIKINKAAFRSIKGKESEVIGRPFWDTPWWAHSREEQKRVREGIEAAARGEFIRFETTHAATLDGRVAYIDFSLKPVKDERGNVVLVVPEGRDITERRRAEEALREAAIKYRIVADNTFNWEFWLSPEGRVIYTSPSCERVCGYEADAFTADPGLIWNIVHPDDRQLVDVHRHEVREEKVMGQVEFRIVHRDGDIRWIRHVCQPVFDDNGTYLGIRGSFSDITEQKKAAAALLDNARITRELEIAKEIQQSFLPVCPSALPGVLMACCCHPAAHVGGDYYDFFTLEEGAIDMVIADVTGHSVGSSLLMTMARSVLNAKVTGSRPPGKLLEVVNDLLHDDLSRAELQISMFYIRLDIPNHTVSYANAGHNHPVLYRSEQADFIELDADGMIMGVKKEVGFEEKTILVAAGDIFILYTDGVTEAESAAGEPFGTGRLCEAVAAYRDNHPKEIMAGIFRKLTEFTGDGPLADDVAMIIVKIAPSDEAQ</sequence>
<dbReference type="Pfam" id="PF08447">
    <property type="entry name" value="PAS_3"/>
    <property type="match status" value="1"/>
</dbReference>
<dbReference type="GO" id="GO:0016791">
    <property type="term" value="F:phosphatase activity"/>
    <property type="evidence" value="ECO:0007669"/>
    <property type="project" value="TreeGrafter"/>
</dbReference>
<dbReference type="InterPro" id="IPR000014">
    <property type="entry name" value="PAS"/>
</dbReference>
<dbReference type="Pfam" id="PF07228">
    <property type="entry name" value="SpoIIE"/>
    <property type="match status" value="1"/>
</dbReference>
<dbReference type="STRING" id="269799.Gmet_2115"/>
<dbReference type="EMBL" id="CP000148">
    <property type="protein sequence ID" value="ABB32344.1"/>
    <property type="molecule type" value="Genomic_DNA"/>
</dbReference>
<dbReference type="InterPro" id="IPR036457">
    <property type="entry name" value="PPM-type-like_dom_sf"/>
</dbReference>
<dbReference type="PANTHER" id="PTHR43156">
    <property type="entry name" value="STAGE II SPORULATION PROTEIN E-RELATED"/>
    <property type="match status" value="1"/>
</dbReference>
<dbReference type="InterPro" id="IPR013656">
    <property type="entry name" value="PAS_4"/>
</dbReference>
<dbReference type="Pfam" id="PF08448">
    <property type="entry name" value="PAS_4"/>
    <property type="match status" value="1"/>
</dbReference>
<dbReference type="SMART" id="SM00091">
    <property type="entry name" value="PAS"/>
    <property type="match status" value="2"/>
</dbReference>
<keyword evidence="1" id="KW-0378">Hydrolase</keyword>
<evidence type="ECO:0000259" key="3">
    <source>
        <dbReference type="PROSITE" id="PS50113"/>
    </source>
</evidence>
<dbReference type="Proteomes" id="UP000007073">
    <property type="component" value="Chromosome"/>
</dbReference>
<name>Q39TT0_GEOMG</name>
<dbReference type="PROSITE" id="PS50112">
    <property type="entry name" value="PAS"/>
    <property type="match status" value="1"/>
</dbReference>
<dbReference type="InterPro" id="IPR013655">
    <property type="entry name" value="PAS_fold_3"/>
</dbReference>
<dbReference type="eggNOG" id="COG2202">
    <property type="taxonomic scope" value="Bacteria"/>
</dbReference>
<evidence type="ECO:0000313" key="4">
    <source>
        <dbReference type="EMBL" id="ABB32344.1"/>
    </source>
</evidence>
<gene>
    <name evidence="4" type="ordered locus">Gmet_2115</name>
</gene>
<dbReference type="AlphaFoldDB" id="Q39TT0"/>
<accession>Q39TT0</accession>
<evidence type="ECO:0000259" key="2">
    <source>
        <dbReference type="PROSITE" id="PS50112"/>
    </source>
</evidence>
<dbReference type="eggNOG" id="COG2208">
    <property type="taxonomic scope" value="Bacteria"/>
</dbReference>
<dbReference type="InterPro" id="IPR000700">
    <property type="entry name" value="PAS-assoc_C"/>
</dbReference>
<dbReference type="SMART" id="SM00086">
    <property type="entry name" value="PAC"/>
    <property type="match status" value="2"/>
</dbReference>
<proteinExistence type="predicted"/>
<dbReference type="CDD" id="cd00130">
    <property type="entry name" value="PAS"/>
    <property type="match status" value="2"/>
</dbReference>
<reference evidence="4 5" key="1">
    <citation type="submission" date="2005-10" db="EMBL/GenBank/DDBJ databases">
        <title>Complete sequence of Geobacter metallireducens GS-15.</title>
        <authorList>
            <consortium name="US DOE Joint Genome Institute"/>
            <person name="Copeland A."/>
            <person name="Lucas S."/>
            <person name="Lapidus A."/>
            <person name="Barry K."/>
            <person name="Detter J.C."/>
            <person name="Glavina T."/>
            <person name="Hammon N."/>
            <person name="Israni S."/>
            <person name="Pitluck S."/>
            <person name="Di Bartolo G."/>
            <person name="Chain P."/>
            <person name="Schmutz J."/>
            <person name="Larimer F."/>
            <person name="Land M."/>
            <person name="Kyrpides N."/>
            <person name="Ivanova N."/>
            <person name="Richardson P."/>
        </authorList>
    </citation>
    <scope>NUCLEOTIDE SEQUENCE [LARGE SCALE GENOMIC DNA]</scope>
    <source>
        <strain evidence="5">ATCC 53774 / DSM 7210 / GS-15</strain>
    </source>
</reference>
<dbReference type="SUPFAM" id="SSF55785">
    <property type="entry name" value="PYP-like sensor domain (PAS domain)"/>
    <property type="match status" value="2"/>
</dbReference>
<dbReference type="InterPro" id="IPR052016">
    <property type="entry name" value="Bact_Sigma-Reg"/>
</dbReference>